<keyword evidence="3" id="KW-0547">Nucleotide-binding</keyword>
<dbReference type="InterPro" id="IPR027417">
    <property type="entry name" value="P-loop_NTPase"/>
</dbReference>
<evidence type="ECO:0000313" key="8">
    <source>
        <dbReference type="EMBL" id="UOO92826.1"/>
    </source>
</evidence>
<proteinExistence type="predicted"/>
<gene>
    <name evidence="8" type="ORF">LVJ81_01905</name>
</gene>
<dbReference type="RefSeq" id="WP_019957159.1">
    <property type="nucleotide sequence ID" value="NZ_CP091512.1"/>
</dbReference>
<evidence type="ECO:0000256" key="5">
    <source>
        <dbReference type="ARBA" id="ARBA00022967"/>
    </source>
</evidence>
<dbReference type="Gene3D" id="3.40.50.300">
    <property type="entry name" value="P-loop containing nucleotide triphosphate hydrolases"/>
    <property type="match status" value="1"/>
</dbReference>
<dbReference type="SMART" id="SM00382">
    <property type="entry name" value="AAA"/>
    <property type="match status" value="1"/>
</dbReference>
<dbReference type="InterPro" id="IPR003593">
    <property type="entry name" value="AAA+_ATPase"/>
</dbReference>
<dbReference type="InterPro" id="IPR003439">
    <property type="entry name" value="ABC_transporter-like_ATP-bd"/>
</dbReference>
<keyword evidence="2" id="KW-1003">Cell membrane</keyword>
<dbReference type="PROSITE" id="PS50893">
    <property type="entry name" value="ABC_TRANSPORTER_2"/>
    <property type="match status" value="1"/>
</dbReference>
<keyword evidence="1" id="KW-0813">Transport</keyword>
<evidence type="ECO:0000313" key="9">
    <source>
        <dbReference type="Proteomes" id="UP000832034"/>
    </source>
</evidence>
<comment type="function">
    <text evidence="6">Part of the ABC transporter complex HmuTUV involved in hemin import. Responsible for energy coupling to the transport system.</text>
</comment>
<reference evidence="8" key="1">
    <citation type="submission" date="2021-12" db="EMBL/GenBank/DDBJ databases">
        <authorList>
            <person name="Veyrier F.J."/>
        </authorList>
    </citation>
    <scope>NUCLEOTIDE SEQUENCE</scope>
    <source>
        <strain evidence="8">SAG 1488-6</strain>
    </source>
</reference>
<evidence type="ECO:0000256" key="4">
    <source>
        <dbReference type="ARBA" id="ARBA00022840"/>
    </source>
</evidence>
<keyword evidence="5" id="KW-1278">Translocase</keyword>
<dbReference type="PANTHER" id="PTHR42794">
    <property type="entry name" value="HEMIN IMPORT ATP-BINDING PROTEIN HMUV"/>
    <property type="match status" value="1"/>
</dbReference>
<keyword evidence="9" id="KW-1185">Reference proteome</keyword>
<evidence type="ECO:0000256" key="6">
    <source>
        <dbReference type="ARBA" id="ARBA00037066"/>
    </source>
</evidence>
<keyword evidence="4 8" id="KW-0067">ATP-binding</keyword>
<dbReference type="SUPFAM" id="SSF52540">
    <property type="entry name" value="P-loop containing nucleoside triphosphate hydrolases"/>
    <property type="match status" value="1"/>
</dbReference>
<reference evidence="8" key="2">
    <citation type="journal article" date="2022" name="Res Sq">
        <title>Evolution of multicellular longitudinally dividing oral cavity symbionts (Neisseriaceae).</title>
        <authorList>
            <person name="Nyongesa S."/>
            <person name="Weber P."/>
            <person name="Bernet E."/>
            <person name="Pullido F."/>
            <person name="Nieckarz M."/>
            <person name="Delaby M."/>
            <person name="Nieves C."/>
            <person name="Viehboeck T."/>
            <person name="Krause N."/>
            <person name="Rivera-Millot A."/>
            <person name="Nakamura A."/>
            <person name="Vischer N."/>
            <person name="VanNieuwenhze M."/>
            <person name="Brun Y."/>
            <person name="Cava F."/>
            <person name="Bulgheresi S."/>
            <person name="Veyrier F."/>
        </authorList>
    </citation>
    <scope>NUCLEOTIDE SEQUENCE</scope>
    <source>
        <strain evidence="8">SAG 1488-6</strain>
    </source>
</reference>
<feature type="domain" description="ABC transporter" evidence="7">
    <location>
        <begin position="5"/>
        <end position="236"/>
    </location>
</feature>
<evidence type="ECO:0000256" key="3">
    <source>
        <dbReference type="ARBA" id="ARBA00022741"/>
    </source>
</evidence>
<evidence type="ECO:0000256" key="2">
    <source>
        <dbReference type="ARBA" id="ARBA00022475"/>
    </source>
</evidence>
<dbReference type="PANTHER" id="PTHR42794:SF1">
    <property type="entry name" value="HEMIN IMPORT ATP-BINDING PROTEIN HMUV"/>
    <property type="match status" value="1"/>
</dbReference>
<protein>
    <submittedName>
        <fullName evidence="8">ABC transporter ATP-binding protein</fullName>
    </submittedName>
</protein>
<dbReference type="PROSITE" id="PS00211">
    <property type="entry name" value="ABC_TRANSPORTER_1"/>
    <property type="match status" value="1"/>
</dbReference>
<dbReference type="InterPro" id="IPR017871">
    <property type="entry name" value="ABC_transporter-like_CS"/>
</dbReference>
<dbReference type="GO" id="GO:0005524">
    <property type="term" value="F:ATP binding"/>
    <property type="evidence" value="ECO:0007669"/>
    <property type="project" value="UniProtKB-KW"/>
</dbReference>
<dbReference type="EMBL" id="CP091512">
    <property type="protein sequence ID" value="UOO92826.1"/>
    <property type="molecule type" value="Genomic_DNA"/>
</dbReference>
<dbReference type="Proteomes" id="UP000832034">
    <property type="component" value="Chromosome"/>
</dbReference>
<organism evidence="8 9">
    <name type="scientific">Vitreoscilla stercoraria</name>
    <dbReference type="NCBI Taxonomy" id="61"/>
    <lineage>
        <taxon>Bacteria</taxon>
        <taxon>Pseudomonadati</taxon>
        <taxon>Pseudomonadota</taxon>
        <taxon>Betaproteobacteria</taxon>
        <taxon>Neisseriales</taxon>
        <taxon>Neisseriaceae</taxon>
        <taxon>Vitreoscilla</taxon>
    </lineage>
</organism>
<dbReference type="Pfam" id="PF00005">
    <property type="entry name" value="ABC_tran"/>
    <property type="match status" value="1"/>
</dbReference>
<keyword evidence="2" id="KW-0472">Membrane</keyword>
<accession>A0ABY4EC08</accession>
<sequence>MSDLFHISGLKVAFGERVILDIDELAISNHAITAIIGPNGAGKSTLLKSLLGQFPSQNLSCLGESASHMLKQGKIAWVGQHEMFATPLSVLEYVLLGRYPHLGWLSRPSQKDTNDAHQLLAEFELSAFANKRLQALSGGEKQRAALVRALLQDTRIMLLDEPNNHLDIKHQHQLMQQLNHFQQQKSVSSVIVLHDLTLAANYCDEVILLGHGQLIAQGKPEDVMTAANLFEAYQWHITPQYRDGIWYFDSFQAAH</sequence>
<evidence type="ECO:0000259" key="7">
    <source>
        <dbReference type="PROSITE" id="PS50893"/>
    </source>
</evidence>
<name>A0ABY4EC08_VITST</name>
<evidence type="ECO:0000256" key="1">
    <source>
        <dbReference type="ARBA" id="ARBA00022448"/>
    </source>
</evidence>